<dbReference type="GO" id="GO:0016020">
    <property type="term" value="C:membrane"/>
    <property type="evidence" value="ECO:0007669"/>
    <property type="project" value="TreeGrafter"/>
</dbReference>
<gene>
    <name evidence="3" type="ORF">ACOF00016_LOCUS16503</name>
</gene>
<dbReference type="SUPFAM" id="SSF52087">
    <property type="entry name" value="CRAL/TRIO domain"/>
    <property type="match status" value="1"/>
</dbReference>
<name>A0A7S3LDU0_9STRA</name>
<evidence type="ECO:0000259" key="2">
    <source>
        <dbReference type="Pfam" id="PF13716"/>
    </source>
</evidence>
<dbReference type="PANTHER" id="PTHR10174:SF208">
    <property type="entry name" value="CRAL-TRIO DOMAIN-CONTAINING PROTEIN DDB_G0278031"/>
    <property type="match status" value="1"/>
</dbReference>
<feature type="coiled-coil region" evidence="1">
    <location>
        <begin position="14"/>
        <end position="72"/>
    </location>
</feature>
<dbReference type="Gene3D" id="3.40.525.10">
    <property type="entry name" value="CRAL-TRIO lipid binding domain"/>
    <property type="match status" value="1"/>
</dbReference>
<reference evidence="3" key="1">
    <citation type="submission" date="2021-01" db="EMBL/GenBank/DDBJ databases">
        <authorList>
            <person name="Corre E."/>
            <person name="Pelletier E."/>
            <person name="Niang G."/>
            <person name="Scheremetjew M."/>
            <person name="Finn R."/>
            <person name="Kale V."/>
            <person name="Holt S."/>
            <person name="Cochrane G."/>
            <person name="Meng A."/>
            <person name="Brown T."/>
            <person name="Cohen L."/>
        </authorList>
    </citation>
    <scope>NUCLEOTIDE SEQUENCE</scope>
    <source>
        <strain evidence="3">CCMP127</strain>
    </source>
</reference>
<sequence>MSAFSFTAPYITEEEELAEREALTEEERKQIRRDIGLEPSNTVAGGPSVPTAQIVVEKIQQVQEQLEQLSEAEKYRQALAAAPVVVTAETDFQAFLRLEAWDVKRAAQRVARYWSLRTEIFASSKESSSAPCEILPLTLQGALTAEERALLSLGLVFLLPDDRHGRAVMYFDRTRFTLRVGTREAFLRVLLYVLYTISYRNNPQFVLLLNVKGFDLYKHFDRTLLKKLLKLIEALPIELKCLHMCGGPGSSVMSIVLPVFKFMFGPHLRLRTQIQSGSDYEISERLKEFGLDDCHCLPFIRGAIYNQEQCADFLKEQRRKERARRGGE</sequence>
<dbReference type="GO" id="GO:1902936">
    <property type="term" value="F:phosphatidylinositol bisphosphate binding"/>
    <property type="evidence" value="ECO:0007669"/>
    <property type="project" value="TreeGrafter"/>
</dbReference>
<dbReference type="AlphaFoldDB" id="A0A7S3LDU0"/>
<proteinExistence type="predicted"/>
<organism evidence="3">
    <name type="scientific">Amphora coffeiformis</name>
    <dbReference type="NCBI Taxonomy" id="265554"/>
    <lineage>
        <taxon>Eukaryota</taxon>
        <taxon>Sar</taxon>
        <taxon>Stramenopiles</taxon>
        <taxon>Ochrophyta</taxon>
        <taxon>Bacillariophyta</taxon>
        <taxon>Bacillariophyceae</taxon>
        <taxon>Bacillariophycidae</taxon>
        <taxon>Thalassiophysales</taxon>
        <taxon>Catenulaceae</taxon>
        <taxon>Amphora</taxon>
    </lineage>
</organism>
<dbReference type="InterPro" id="IPR036865">
    <property type="entry name" value="CRAL-TRIO_dom_sf"/>
</dbReference>
<evidence type="ECO:0000313" key="3">
    <source>
        <dbReference type="EMBL" id="CAE0419688.1"/>
    </source>
</evidence>
<dbReference type="Pfam" id="PF13716">
    <property type="entry name" value="CRAL_TRIO_2"/>
    <property type="match status" value="1"/>
</dbReference>
<feature type="domain" description="CRAL-TRIO" evidence="2">
    <location>
        <begin position="165"/>
        <end position="274"/>
    </location>
</feature>
<evidence type="ECO:0000256" key="1">
    <source>
        <dbReference type="SAM" id="Coils"/>
    </source>
</evidence>
<protein>
    <recommendedName>
        <fullName evidence="2">CRAL-TRIO domain-containing protein</fullName>
    </recommendedName>
</protein>
<keyword evidence="1" id="KW-0175">Coiled coil</keyword>
<dbReference type="EMBL" id="HBIM01022175">
    <property type="protein sequence ID" value="CAE0419688.1"/>
    <property type="molecule type" value="Transcribed_RNA"/>
</dbReference>
<dbReference type="PANTHER" id="PTHR10174">
    <property type="entry name" value="ALPHA-TOCOPHEROL TRANSFER PROTEIN-RELATED"/>
    <property type="match status" value="1"/>
</dbReference>
<accession>A0A7S3LDU0</accession>
<dbReference type="InterPro" id="IPR001251">
    <property type="entry name" value="CRAL-TRIO_dom"/>
</dbReference>